<dbReference type="WBParaSite" id="Hba_15832">
    <property type="protein sequence ID" value="Hba_15832"/>
    <property type="gene ID" value="Hba_15832"/>
</dbReference>
<name>A0A1I7XE69_HETBA</name>
<accession>A0A1I7XE69</accession>
<organism evidence="1 2">
    <name type="scientific">Heterorhabditis bacteriophora</name>
    <name type="common">Entomopathogenic nematode worm</name>
    <dbReference type="NCBI Taxonomy" id="37862"/>
    <lineage>
        <taxon>Eukaryota</taxon>
        <taxon>Metazoa</taxon>
        <taxon>Ecdysozoa</taxon>
        <taxon>Nematoda</taxon>
        <taxon>Chromadorea</taxon>
        <taxon>Rhabditida</taxon>
        <taxon>Rhabditina</taxon>
        <taxon>Rhabditomorpha</taxon>
        <taxon>Strongyloidea</taxon>
        <taxon>Heterorhabditidae</taxon>
        <taxon>Heterorhabditis</taxon>
    </lineage>
</organism>
<dbReference type="InterPro" id="IPR027417">
    <property type="entry name" value="P-loop_NTPase"/>
</dbReference>
<dbReference type="AlphaFoldDB" id="A0A1I7XE69"/>
<evidence type="ECO:0000313" key="1">
    <source>
        <dbReference type="Proteomes" id="UP000095283"/>
    </source>
</evidence>
<keyword evidence="1" id="KW-1185">Reference proteome</keyword>
<dbReference type="Gene3D" id="3.40.50.300">
    <property type="entry name" value="P-loop containing nucleotide triphosphate hydrolases"/>
    <property type="match status" value="1"/>
</dbReference>
<proteinExistence type="predicted"/>
<dbReference type="Proteomes" id="UP000095283">
    <property type="component" value="Unplaced"/>
</dbReference>
<protein>
    <submittedName>
        <fullName evidence="2">Ras family protein</fullName>
    </submittedName>
</protein>
<evidence type="ECO:0000313" key="2">
    <source>
        <dbReference type="WBParaSite" id="Hba_15832"/>
    </source>
</evidence>
<dbReference type="SUPFAM" id="SSF52540">
    <property type="entry name" value="P-loop containing nucleoside triphosphate hydrolases"/>
    <property type="match status" value="1"/>
</dbReference>
<reference evidence="2" key="1">
    <citation type="submission" date="2016-11" db="UniProtKB">
        <authorList>
            <consortium name="WormBaseParasite"/>
        </authorList>
    </citation>
    <scope>IDENTIFICATION</scope>
</reference>
<sequence length="211" mass="24084">MNPWKWKCFWFSPQKTKDDPCIKHPETESGIGSSATLEVETYSISSLPCHINPKKSFIQKRLTKSSENIPQQDYKGDNLARTFENPFFENNGIPVVIKRKIRLIMIGNHEVGKSSVSLNTFSDVLCELSLVNHIHMCKVENYYYDINIVDMGSDVAKLARVSSFEDHINGIVFVYSIDNPKSLDDLFNARDLICDTVDSIRITIQISNGYR</sequence>